<dbReference type="GO" id="GO:0004176">
    <property type="term" value="F:ATP-dependent peptidase activity"/>
    <property type="evidence" value="ECO:0007669"/>
    <property type="project" value="UniProtKB-UniRule"/>
</dbReference>
<comment type="caution">
    <text evidence="10">The sequence shown here is derived from an EMBL/GenBank/DDBJ whole genome shotgun (WGS) entry which is preliminary data.</text>
</comment>
<dbReference type="InterPro" id="IPR008269">
    <property type="entry name" value="Lon_proteolytic"/>
</dbReference>
<dbReference type="Gene3D" id="3.30.230.10">
    <property type="match status" value="1"/>
</dbReference>
<dbReference type="GO" id="GO:0005524">
    <property type="term" value="F:ATP binding"/>
    <property type="evidence" value="ECO:0007669"/>
    <property type="project" value="UniProtKB-KW"/>
</dbReference>
<evidence type="ECO:0000259" key="9">
    <source>
        <dbReference type="PROSITE" id="PS51786"/>
    </source>
</evidence>
<dbReference type="AlphaFoldDB" id="A0A8J8SXF1"/>
<dbReference type="PANTHER" id="PTHR43718">
    <property type="entry name" value="LON PROTEASE"/>
    <property type="match status" value="1"/>
</dbReference>
<dbReference type="InterPro" id="IPR003959">
    <property type="entry name" value="ATPase_AAA_core"/>
</dbReference>
<dbReference type="GO" id="GO:0007005">
    <property type="term" value="P:mitochondrion organization"/>
    <property type="evidence" value="ECO:0007669"/>
    <property type="project" value="TreeGrafter"/>
</dbReference>
<dbReference type="InterPro" id="IPR014721">
    <property type="entry name" value="Ribsml_uS5_D2-typ_fold_subgr"/>
</dbReference>
<gene>
    <name evidence="10" type="ORF">FGO68_gene5461</name>
</gene>
<dbReference type="SUPFAM" id="SSF54211">
    <property type="entry name" value="Ribosomal protein S5 domain 2-like"/>
    <property type="match status" value="1"/>
</dbReference>
<dbReference type="CDD" id="cd19500">
    <property type="entry name" value="RecA-like_Lon"/>
    <property type="match status" value="1"/>
</dbReference>
<dbReference type="GO" id="GO:0003697">
    <property type="term" value="F:single-stranded DNA binding"/>
    <property type="evidence" value="ECO:0007669"/>
    <property type="project" value="TreeGrafter"/>
</dbReference>
<evidence type="ECO:0000256" key="4">
    <source>
        <dbReference type="ARBA" id="ARBA00022825"/>
    </source>
</evidence>
<organism evidence="10 11">
    <name type="scientific">Halteria grandinella</name>
    <dbReference type="NCBI Taxonomy" id="5974"/>
    <lineage>
        <taxon>Eukaryota</taxon>
        <taxon>Sar</taxon>
        <taxon>Alveolata</taxon>
        <taxon>Ciliophora</taxon>
        <taxon>Intramacronucleata</taxon>
        <taxon>Spirotrichea</taxon>
        <taxon>Stichotrichia</taxon>
        <taxon>Sporadotrichida</taxon>
        <taxon>Halteriidae</taxon>
        <taxon>Halteria</taxon>
    </lineage>
</organism>
<dbReference type="GO" id="GO:0006515">
    <property type="term" value="P:protein quality control for misfolded or incompletely synthesized proteins"/>
    <property type="evidence" value="ECO:0007669"/>
    <property type="project" value="TreeGrafter"/>
</dbReference>
<dbReference type="PANTHER" id="PTHR43718:SF2">
    <property type="entry name" value="LON PROTEASE HOMOLOG, MITOCHONDRIAL"/>
    <property type="match status" value="1"/>
</dbReference>
<comment type="catalytic activity">
    <reaction evidence="6">
        <text>Hydrolysis of proteins in presence of ATP.</text>
        <dbReference type="EC" id="3.4.21.53"/>
    </reaction>
</comment>
<dbReference type="EMBL" id="RRYP01017998">
    <property type="protein sequence ID" value="TNV73833.1"/>
    <property type="molecule type" value="Genomic_DNA"/>
</dbReference>
<dbReference type="EC" id="3.4.21.53" evidence="7"/>
<dbReference type="Proteomes" id="UP000785679">
    <property type="component" value="Unassembled WGS sequence"/>
</dbReference>
<evidence type="ECO:0000256" key="3">
    <source>
        <dbReference type="ARBA" id="ARBA00022801"/>
    </source>
</evidence>
<dbReference type="PROSITE" id="PS51786">
    <property type="entry name" value="LON_PROTEOLYTIC"/>
    <property type="match status" value="1"/>
</dbReference>
<dbReference type="Pfam" id="PF22667">
    <property type="entry name" value="Lon_lid"/>
    <property type="match status" value="1"/>
</dbReference>
<dbReference type="Gene3D" id="3.40.50.300">
    <property type="entry name" value="P-loop containing nucleotide triphosphate hydrolases"/>
    <property type="match status" value="1"/>
</dbReference>
<dbReference type="GO" id="GO:0051131">
    <property type="term" value="P:chaperone-mediated protein complex assembly"/>
    <property type="evidence" value="ECO:0007669"/>
    <property type="project" value="TreeGrafter"/>
</dbReference>
<keyword evidence="11" id="KW-1185">Reference proteome</keyword>
<dbReference type="InterPro" id="IPR004815">
    <property type="entry name" value="Lon_bac/euk-typ"/>
</dbReference>
<dbReference type="Gene3D" id="1.20.5.5270">
    <property type="match status" value="1"/>
</dbReference>
<evidence type="ECO:0000256" key="8">
    <source>
        <dbReference type="PROSITE-ProRule" id="PRU01122"/>
    </source>
</evidence>
<proteinExistence type="inferred from homology"/>
<comment type="similarity">
    <text evidence="8">Belongs to the peptidase S16 family.</text>
</comment>
<dbReference type="FunFam" id="3.40.50.300:FF:000021">
    <property type="entry name" value="Lon protease homolog"/>
    <property type="match status" value="1"/>
</dbReference>
<accession>A0A8J8SXF1</accession>
<dbReference type="GO" id="GO:0016887">
    <property type="term" value="F:ATP hydrolysis activity"/>
    <property type="evidence" value="ECO:0007669"/>
    <property type="project" value="InterPro"/>
</dbReference>
<keyword evidence="2" id="KW-0547">Nucleotide-binding</keyword>
<keyword evidence="4 8" id="KW-0720">Serine protease</keyword>
<dbReference type="SUPFAM" id="SSF52540">
    <property type="entry name" value="P-loop containing nucleoside triphosphate hydrolases"/>
    <property type="match status" value="1"/>
</dbReference>
<evidence type="ECO:0000256" key="2">
    <source>
        <dbReference type="ARBA" id="ARBA00022741"/>
    </source>
</evidence>
<feature type="active site" evidence="8">
    <location>
        <position position="544"/>
    </location>
</feature>
<dbReference type="InterPro" id="IPR003593">
    <property type="entry name" value="AAA+_ATPase"/>
</dbReference>
<dbReference type="Pfam" id="PF05362">
    <property type="entry name" value="Lon_C"/>
    <property type="match status" value="1"/>
</dbReference>
<protein>
    <recommendedName>
        <fullName evidence="7">endopeptidase La</fullName>
        <ecNumber evidence="7">3.4.21.53</ecNumber>
    </recommendedName>
</protein>
<dbReference type="GO" id="GO:0005759">
    <property type="term" value="C:mitochondrial matrix"/>
    <property type="evidence" value="ECO:0007669"/>
    <property type="project" value="TreeGrafter"/>
</dbReference>
<evidence type="ECO:0000256" key="7">
    <source>
        <dbReference type="ARBA" id="ARBA00066743"/>
    </source>
</evidence>
<dbReference type="InterPro" id="IPR020568">
    <property type="entry name" value="Ribosomal_Su5_D2-typ_SF"/>
</dbReference>
<dbReference type="PROSITE" id="PS01046">
    <property type="entry name" value="LON_SER"/>
    <property type="match status" value="1"/>
</dbReference>
<dbReference type="GO" id="GO:0004252">
    <property type="term" value="F:serine-type endopeptidase activity"/>
    <property type="evidence" value="ECO:0007669"/>
    <property type="project" value="UniProtKB-UniRule"/>
</dbReference>
<dbReference type="OrthoDB" id="305334at2759"/>
<keyword evidence="1 8" id="KW-0645">Protease</keyword>
<feature type="domain" description="Lon proteolytic" evidence="9">
    <location>
        <begin position="449"/>
        <end position="638"/>
    </location>
</feature>
<keyword evidence="5" id="KW-0067">ATP-binding</keyword>
<sequence length="643" mass="72527">MLLTCLSLPQYINTYKFLINISRHQVQEVFQESDLSERLDKMNDLFADFVNKLEIWNKLEEQYDFRADQAKTQKKLEEIYESLKKHFTNEKDEKQEQVKEFLKNLEGKVVPEHIMKVINEEIQRFLTMEKHHSEVQVSRTYLDYLTKMPYGLSAPENFDIKLAKETLDNSHYGMDDVKKRILEFIAVGKLRNTVQGKILCFVGPPGVGKTSIGESIATSLGRKFHRIALGGDRDTSTLKGFRRTYVGAVPGKIVRALKSVEVENPVLLIDEVDKIGQRSVHGDPGSALLEILDPEQNSAFTDDFLDVPIDLSKVLFLCTANSLDTLHPALLDRMEIIHVAGYTHSEKRHILNNYLLPTAIKNTGLLNASETPYTITEKVKDYIIQNYCREPGVRSLKKLVNKVAEKIAFEIVDKQESGEKVENITVDVDTIEKYIGHPIFKSNKFYGLLPPPGVVIGLAYNDYGGSILYIESTQSSHFNEGRGEVKVTGQLGDVMKESTMIAQTFAKNFLNKHFSNDENVTRYLETHNLHIHFPEGAVKKDGPSAGITITSAMISLALGKSVPQDIAMTGEISLNGKVLAIGGVKEKTMAAAREGVSKLIFPKANERDVNDLPAYIKEGLQFYFVEDYQDVFKVLFPEVKIQQ</sequence>
<dbReference type="InterPro" id="IPR027065">
    <property type="entry name" value="Lon_Prtase"/>
</dbReference>
<evidence type="ECO:0000256" key="5">
    <source>
        <dbReference type="ARBA" id="ARBA00022840"/>
    </source>
</evidence>
<dbReference type="PRINTS" id="PR00830">
    <property type="entry name" value="ENDOLAPTASE"/>
</dbReference>
<feature type="active site" evidence="8">
    <location>
        <position position="587"/>
    </location>
</feature>
<dbReference type="Gene3D" id="1.10.8.60">
    <property type="match status" value="1"/>
</dbReference>
<dbReference type="SMART" id="SM00382">
    <property type="entry name" value="AAA"/>
    <property type="match status" value="1"/>
</dbReference>
<keyword evidence="3 8" id="KW-0378">Hydrolase</keyword>
<dbReference type="InterPro" id="IPR054594">
    <property type="entry name" value="Lon_lid"/>
</dbReference>
<evidence type="ECO:0000256" key="1">
    <source>
        <dbReference type="ARBA" id="ARBA00022670"/>
    </source>
</evidence>
<dbReference type="InterPro" id="IPR027417">
    <property type="entry name" value="P-loop_NTPase"/>
</dbReference>
<name>A0A8J8SXF1_HALGN</name>
<evidence type="ECO:0000313" key="10">
    <source>
        <dbReference type="EMBL" id="TNV73833.1"/>
    </source>
</evidence>
<dbReference type="Pfam" id="PF00004">
    <property type="entry name" value="AAA"/>
    <property type="match status" value="1"/>
</dbReference>
<reference evidence="10" key="1">
    <citation type="submission" date="2019-06" db="EMBL/GenBank/DDBJ databases">
        <authorList>
            <person name="Zheng W."/>
        </authorList>
    </citation>
    <scope>NUCLEOTIDE SEQUENCE</scope>
    <source>
        <strain evidence="10">QDHG01</strain>
    </source>
</reference>
<evidence type="ECO:0000313" key="11">
    <source>
        <dbReference type="Proteomes" id="UP000785679"/>
    </source>
</evidence>
<dbReference type="NCBIfam" id="TIGR00763">
    <property type="entry name" value="lon"/>
    <property type="match status" value="1"/>
</dbReference>
<evidence type="ECO:0000256" key="6">
    <source>
        <dbReference type="ARBA" id="ARBA00050665"/>
    </source>
</evidence>
<dbReference type="InterPro" id="IPR008268">
    <property type="entry name" value="Peptidase_S16_AS"/>
</dbReference>